<reference evidence="5 6" key="1">
    <citation type="journal article" date="2016" name="Nat. Commun.">
        <title>Thousands of microbial genomes shed light on interconnected biogeochemical processes in an aquifer system.</title>
        <authorList>
            <person name="Anantharaman K."/>
            <person name="Brown C.T."/>
            <person name="Hug L.A."/>
            <person name="Sharon I."/>
            <person name="Castelle C.J."/>
            <person name="Probst A.J."/>
            <person name="Thomas B.C."/>
            <person name="Singh A."/>
            <person name="Wilkins M.J."/>
            <person name="Karaoz U."/>
            <person name="Brodie E.L."/>
            <person name="Williams K.H."/>
            <person name="Hubbard S.S."/>
            <person name="Banfield J.F."/>
        </authorList>
    </citation>
    <scope>NUCLEOTIDE SEQUENCE [LARGE SCALE GENOMIC DNA]</scope>
</reference>
<evidence type="ECO:0000259" key="4">
    <source>
        <dbReference type="Pfam" id="PF13458"/>
    </source>
</evidence>
<organism evidence="5 6">
    <name type="scientific">Candidatus Nomurabacteria bacterium RIFCSPHIGHO2_02_FULL_42_19</name>
    <dbReference type="NCBI Taxonomy" id="1801756"/>
    <lineage>
        <taxon>Bacteria</taxon>
        <taxon>Candidatus Nomuraibacteriota</taxon>
    </lineage>
</organism>
<name>A0A1F6W163_9BACT</name>
<dbReference type="Pfam" id="PF13458">
    <property type="entry name" value="Peripla_BP_6"/>
    <property type="match status" value="1"/>
</dbReference>
<dbReference type="STRING" id="1801756.A3C67_02565"/>
<dbReference type="CDD" id="cd19984">
    <property type="entry name" value="PBP1_ABC_ligand_binding-like"/>
    <property type="match status" value="1"/>
</dbReference>
<proteinExistence type="inferred from homology"/>
<evidence type="ECO:0000256" key="3">
    <source>
        <dbReference type="SAM" id="Phobius"/>
    </source>
</evidence>
<dbReference type="AlphaFoldDB" id="A0A1F6W163"/>
<keyword evidence="3" id="KW-1133">Transmembrane helix</keyword>
<keyword evidence="3" id="KW-0472">Membrane</keyword>
<sequence length="376" mass="38958">MNKTAKIVVGIVVVVLVIFGLSSMSKKSGTDSETVKIGFMGPLSGDTANIGQNAQAAIAIAVDEINNAGGVLGKNVEVIYEDDGCSGATAANAVSKLINTDKVVAILGAACSGATLGAAPIAEAAKVPMLSYCSTNPTVSQAGDYIFRNVPSDFFQANYAANYLMGKGMKNVALLTSKDDWGDGLKKAFTDAFTKAGGVIVSSDSFDPASKDLKAQLTTIKGMNVDAVYFAGYTDPSIAGLKQAHDLGIKAQFFGADAWDDTKIWSELGTLGDGAMFTVVGTNSSADFKAKMKAKLGKDDLIYCSNYAYDGLKILAAAINKADSVSKTAVKDALSKIKYTGGVGSAEVMFDNNGDPTTAAYIIKRALGGKLTEVSQ</sequence>
<keyword evidence="3" id="KW-0812">Transmembrane</keyword>
<dbReference type="SUPFAM" id="SSF53822">
    <property type="entry name" value="Periplasmic binding protein-like I"/>
    <property type="match status" value="1"/>
</dbReference>
<keyword evidence="2" id="KW-0732">Signal</keyword>
<dbReference type="InterPro" id="IPR051010">
    <property type="entry name" value="BCAA_transport"/>
</dbReference>
<evidence type="ECO:0000313" key="5">
    <source>
        <dbReference type="EMBL" id="OGI75653.1"/>
    </source>
</evidence>
<feature type="domain" description="Leucine-binding protein" evidence="4">
    <location>
        <begin position="34"/>
        <end position="364"/>
    </location>
</feature>
<dbReference type="PANTHER" id="PTHR30483">
    <property type="entry name" value="LEUCINE-SPECIFIC-BINDING PROTEIN"/>
    <property type="match status" value="1"/>
</dbReference>
<dbReference type="PANTHER" id="PTHR30483:SF6">
    <property type="entry name" value="PERIPLASMIC BINDING PROTEIN OF ABC TRANSPORTER FOR NATURAL AMINO ACIDS"/>
    <property type="match status" value="1"/>
</dbReference>
<dbReference type="EMBL" id="MFUG01000016">
    <property type="protein sequence ID" value="OGI75653.1"/>
    <property type="molecule type" value="Genomic_DNA"/>
</dbReference>
<comment type="caution">
    <text evidence="5">The sequence shown here is derived from an EMBL/GenBank/DDBJ whole genome shotgun (WGS) entry which is preliminary data.</text>
</comment>
<dbReference type="InterPro" id="IPR028082">
    <property type="entry name" value="Peripla_BP_I"/>
</dbReference>
<feature type="transmembrane region" description="Helical" evidence="3">
    <location>
        <begin position="7"/>
        <end position="24"/>
    </location>
</feature>
<protein>
    <recommendedName>
        <fullName evidence="4">Leucine-binding protein domain-containing protein</fullName>
    </recommendedName>
</protein>
<accession>A0A1F6W163</accession>
<comment type="similarity">
    <text evidence="1">Belongs to the leucine-binding protein family.</text>
</comment>
<dbReference type="Proteomes" id="UP000179275">
    <property type="component" value="Unassembled WGS sequence"/>
</dbReference>
<dbReference type="Gene3D" id="3.40.50.2300">
    <property type="match status" value="2"/>
</dbReference>
<evidence type="ECO:0000313" key="6">
    <source>
        <dbReference type="Proteomes" id="UP000179275"/>
    </source>
</evidence>
<dbReference type="InterPro" id="IPR028081">
    <property type="entry name" value="Leu-bd"/>
</dbReference>
<evidence type="ECO:0000256" key="1">
    <source>
        <dbReference type="ARBA" id="ARBA00010062"/>
    </source>
</evidence>
<gene>
    <name evidence="5" type="ORF">A3C67_02565</name>
</gene>
<evidence type="ECO:0000256" key="2">
    <source>
        <dbReference type="ARBA" id="ARBA00022729"/>
    </source>
</evidence>